<dbReference type="GeneID" id="37142400"/>
<evidence type="ECO:0000256" key="1">
    <source>
        <dbReference type="SAM" id="MobiDB-lite"/>
    </source>
</evidence>
<feature type="region of interest" description="Disordered" evidence="1">
    <location>
        <begin position="346"/>
        <end position="369"/>
    </location>
</feature>
<dbReference type="OrthoDB" id="2687876at2759"/>
<feature type="compositionally biased region" description="Gly residues" evidence="1">
    <location>
        <begin position="358"/>
        <end position="367"/>
    </location>
</feature>
<dbReference type="RefSeq" id="XP_025485881.1">
    <property type="nucleotide sequence ID" value="XM_025639658.1"/>
</dbReference>
<feature type="domain" description="F-box" evidence="2">
    <location>
        <begin position="60"/>
        <end position="93"/>
    </location>
</feature>
<dbReference type="AlphaFoldDB" id="A0A319BT86"/>
<evidence type="ECO:0000259" key="2">
    <source>
        <dbReference type="Pfam" id="PF00646"/>
    </source>
</evidence>
<name>A0A319BT86_9EURO</name>
<evidence type="ECO:0000313" key="3">
    <source>
        <dbReference type="EMBL" id="PYH75681.1"/>
    </source>
</evidence>
<dbReference type="VEuPathDB" id="FungiDB:BO82DRAFT_407831"/>
<dbReference type="InterPro" id="IPR001810">
    <property type="entry name" value="F-box_dom"/>
</dbReference>
<dbReference type="EMBL" id="KZ821781">
    <property type="protein sequence ID" value="PYH75681.1"/>
    <property type="molecule type" value="Genomic_DNA"/>
</dbReference>
<accession>A0A319BT86</accession>
<proteinExistence type="predicted"/>
<dbReference type="SUPFAM" id="SSF81383">
    <property type="entry name" value="F-box domain"/>
    <property type="match status" value="1"/>
</dbReference>
<protein>
    <recommendedName>
        <fullName evidence="2">F-box domain-containing protein</fullName>
    </recommendedName>
</protein>
<organism evidence="3 4">
    <name type="scientific">Aspergillus uvarum CBS 121591</name>
    <dbReference type="NCBI Taxonomy" id="1448315"/>
    <lineage>
        <taxon>Eukaryota</taxon>
        <taxon>Fungi</taxon>
        <taxon>Dikarya</taxon>
        <taxon>Ascomycota</taxon>
        <taxon>Pezizomycotina</taxon>
        <taxon>Eurotiomycetes</taxon>
        <taxon>Eurotiomycetidae</taxon>
        <taxon>Eurotiales</taxon>
        <taxon>Aspergillaceae</taxon>
        <taxon>Aspergillus</taxon>
        <taxon>Aspergillus subgen. Circumdati</taxon>
    </lineage>
</organism>
<evidence type="ECO:0000313" key="4">
    <source>
        <dbReference type="Proteomes" id="UP000248340"/>
    </source>
</evidence>
<reference evidence="3 4" key="1">
    <citation type="submission" date="2016-12" db="EMBL/GenBank/DDBJ databases">
        <title>The genomes of Aspergillus section Nigri reveals drivers in fungal speciation.</title>
        <authorList>
            <consortium name="DOE Joint Genome Institute"/>
            <person name="Vesth T.C."/>
            <person name="Nybo J."/>
            <person name="Theobald S."/>
            <person name="Brandl J."/>
            <person name="Frisvad J.C."/>
            <person name="Nielsen K.F."/>
            <person name="Lyhne E.K."/>
            <person name="Kogle M.E."/>
            <person name="Kuo A."/>
            <person name="Riley R."/>
            <person name="Clum A."/>
            <person name="Nolan M."/>
            <person name="Lipzen A."/>
            <person name="Salamov A."/>
            <person name="Henrissat B."/>
            <person name="Wiebenga A."/>
            <person name="De Vries R.P."/>
            <person name="Grigoriev I.V."/>
            <person name="Mortensen U.H."/>
            <person name="Andersen M.R."/>
            <person name="Baker S.E."/>
        </authorList>
    </citation>
    <scope>NUCLEOTIDE SEQUENCE [LARGE SCALE GENOMIC DNA]</scope>
    <source>
        <strain evidence="3 4">CBS 121591</strain>
    </source>
</reference>
<dbReference type="Proteomes" id="UP000248340">
    <property type="component" value="Unassembled WGS sequence"/>
</dbReference>
<dbReference type="STRING" id="1448315.A0A319BT86"/>
<gene>
    <name evidence="3" type="ORF">BO82DRAFT_407831</name>
</gene>
<sequence length="396" mass="45131">MASGLAYRLDRPSRNFLDIHSAPRERLESAVRLYRARCQKPQRLHCQPPLPLHQHAQSMWSSLPLEIVRMIFLNLNMIALGALRLVNTTIHHQVAAALFESRLLRDHAAEALQALDLAQCTHYFSIEQLYHEFCHPRCRTCANFGPYLYLPTLSRGCFPCLMKHGRYRVASLEDILQFYRLPLEDWCHLPVIYTAFDLLGKYPMTERMLIDITQAEALHKQRGSPPPAREGSTYQRYYGLTFNCRLASTVAFPYWDAHARAAEPGAYCLGCTAFWERSRLKRRVDPRTWEQYYAWAARSPGHGAVDRAFRVPELQQHFQTCPHVVRRFAHKDEVARRFNAPIGRVFRVPTPPRHRHGGAGGAGGGSEGRAALRRLGSQAALVLGWLVGSSQIASHS</sequence>
<dbReference type="Pfam" id="PF00646">
    <property type="entry name" value="F-box"/>
    <property type="match status" value="1"/>
</dbReference>
<dbReference type="InterPro" id="IPR036047">
    <property type="entry name" value="F-box-like_dom_sf"/>
</dbReference>
<keyword evidence="4" id="KW-1185">Reference proteome</keyword>